<keyword evidence="2" id="KW-0238">DNA-binding</keyword>
<dbReference type="EMBL" id="LWBP01000195">
    <property type="protein sequence ID" value="OQP57368.1"/>
    <property type="molecule type" value="Genomic_DNA"/>
</dbReference>
<dbReference type="GO" id="GO:0043565">
    <property type="term" value="F:sequence-specific DNA binding"/>
    <property type="evidence" value="ECO:0007669"/>
    <property type="project" value="InterPro"/>
</dbReference>
<sequence>MHNNILLILPDKKAQAALLNELQPAFTVYATDTPEEIEQLIKEKNIELVVCSAEHYTHTRQTVQLPEPENDFINRLHSCIAANIQNKVLSVDFLASTMNMSRPTLYRKIKTITNQTPNELIALARLKQAALLLASANYKVFEVAEMTGFSSPSSFGKAFLKQFKVTPVAFQQNHKNAGIHFNEQLHM</sequence>
<reference evidence="6" key="1">
    <citation type="submission" date="2016-04" db="EMBL/GenBank/DDBJ databases">
        <authorList>
            <person name="Chen L."/>
            <person name="Zhuang W."/>
            <person name="Wang G."/>
        </authorList>
    </citation>
    <scope>NUCLEOTIDE SEQUENCE [LARGE SCALE GENOMIC DNA]</scope>
    <source>
        <strain evidence="6">208</strain>
    </source>
</reference>
<dbReference type="GO" id="GO:0003700">
    <property type="term" value="F:DNA-binding transcription factor activity"/>
    <property type="evidence" value="ECO:0007669"/>
    <property type="project" value="InterPro"/>
</dbReference>
<evidence type="ECO:0000313" key="5">
    <source>
        <dbReference type="EMBL" id="OQP57368.1"/>
    </source>
</evidence>
<keyword evidence="1" id="KW-0805">Transcription regulation</keyword>
<dbReference type="Proteomes" id="UP000192276">
    <property type="component" value="Unassembled WGS sequence"/>
</dbReference>
<dbReference type="SMART" id="SM00342">
    <property type="entry name" value="HTH_ARAC"/>
    <property type="match status" value="1"/>
</dbReference>
<dbReference type="RefSeq" id="WP_081167943.1">
    <property type="nucleotide sequence ID" value="NZ_LWBP01000195.1"/>
</dbReference>
<evidence type="ECO:0000256" key="1">
    <source>
        <dbReference type="ARBA" id="ARBA00023015"/>
    </source>
</evidence>
<keyword evidence="3" id="KW-0804">Transcription</keyword>
<keyword evidence="6" id="KW-1185">Reference proteome</keyword>
<dbReference type="InterPro" id="IPR009057">
    <property type="entry name" value="Homeodomain-like_sf"/>
</dbReference>
<dbReference type="PROSITE" id="PS00041">
    <property type="entry name" value="HTH_ARAC_FAMILY_1"/>
    <property type="match status" value="1"/>
</dbReference>
<gene>
    <name evidence="5" type="ORF">A4R26_25080</name>
</gene>
<dbReference type="STRING" id="550983.A4R26_25080"/>
<dbReference type="PANTHER" id="PTHR43280">
    <property type="entry name" value="ARAC-FAMILY TRANSCRIPTIONAL REGULATOR"/>
    <property type="match status" value="1"/>
</dbReference>
<evidence type="ECO:0000259" key="4">
    <source>
        <dbReference type="PROSITE" id="PS01124"/>
    </source>
</evidence>
<name>A0A1V9FG76_9BACT</name>
<evidence type="ECO:0000313" key="6">
    <source>
        <dbReference type="Proteomes" id="UP000192276"/>
    </source>
</evidence>
<dbReference type="PROSITE" id="PS01124">
    <property type="entry name" value="HTH_ARAC_FAMILY_2"/>
    <property type="match status" value="1"/>
</dbReference>
<comment type="caution">
    <text evidence="5">The sequence shown here is derived from an EMBL/GenBank/DDBJ whole genome shotgun (WGS) entry which is preliminary data.</text>
</comment>
<dbReference type="SUPFAM" id="SSF46689">
    <property type="entry name" value="Homeodomain-like"/>
    <property type="match status" value="1"/>
</dbReference>
<dbReference type="Pfam" id="PF12833">
    <property type="entry name" value="HTH_18"/>
    <property type="match status" value="1"/>
</dbReference>
<dbReference type="InterPro" id="IPR018060">
    <property type="entry name" value="HTH_AraC"/>
</dbReference>
<dbReference type="InterPro" id="IPR018062">
    <property type="entry name" value="HTH_AraC-typ_CS"/>
</dbReference>
<dbReference type="PANTHER" id="PTHR43280:SF2">
    <property type="entry name" value="HTH-TYPE TRANSCRIPTIONAL REGULATOR EXSA"/>
    <property type="match status" value="1"/>
</dbReference>
<evidence type="ECO:0000256" key="2">
    <source>
        <dbReference type="ARBA" id="ARBA00023125"/>
    </source>
</evidence>
<accession>A0A1V9FG76</accession>
<dbReference type="Gene3D" id="1.10.10.60">
    <property type="entry name" value="Homeodomain-like"/>
    <property type="match status" value="1"/>
</dbReference>
<dbReference type="OrthoDB" id="2600165at2"/>
<organism evidence="5 6">
    <name type="scientific">Niastella populi</name>
    <dbReference type="NCBI Taxonomy" id="550983"/>
    <lineage>
        <taxon>Bacteria</taxon>
        <taxon>Pseudomonadati</taxon>
        <taxon>Bacteroidota</taxon>
        <taxon>Chitinophagia</taxon>
        <taxon>Chitinophagales</taxon>
        <taxon>Chitinophagaceae</taxon>
        <taxon>Niastella</taxon>
    </lineage>
</organism>
<protein>
    <recommendedName>
        <fullName evidence="4">HTH araC/xylS-type domain-containing protein</fullName>
    </recommendedName>
</protein>
<proteinExistence type="predicted"/>
<dbReference type="AlphaFoldDB" id="A0A1V9FG76"/>
<evidence type="ECO:0000256" key="3">
    <source>
        <dbReference type="ARBA" id="ARBA00023163"/>
    </source>
</evidence>
<feature type="domain" description="HTH araC/xylS-type" evidence="4">
    <location>
        <begin position="74"/>
        <end position="173"/>
    </location>
</feature>